<evidence type="ECO:0000313" key="4">
    <source>
        <dbReference type="Proteomes" id="UP000190367"/>
    </source>
</evidence>
<dbReference type="STRING" id="634771.SAMN04488128_1144"/>
<proteinExistence type="predicted"/>
<keyword evidence="4" id="KW-1185">Reference proteome</keyword>
<dbReference type="Gene3D" id="3.30.559.30">
    <property type="entry name" value="Nonribosomal peptide synthetase, condensation domain"/>
    <property type="match status" value="1"/>
</dbReference>
<dbReference type="GO" id="GO:0005829">
    <property type="term" value="C:cytosol"/>
    <property type="evidence" value="ECO:0007669"/>
    <property type="project" value="TreeGrafter"/>
</dbReference>
<dbReference type="Gene3D" id="1.10.10.1830">
    <property type="entry name" value="Non-ribosomal peptide synthase, adenylation domain"/>
    <property type="match status" value="1"/>
</dbReference>
<dbReference type="PANTHER" id="PTHR45527">
    <property type="entry name" value="NONRIBOSOMAL PEPTIDE SYNTHETASE"/>
    <property type="match status" value="1"/>
</dbReference>
<protein>
    <submittedName>
        <fullName evidence="3">Condensation domain-containing protein</fullName>
    </submittedName>
</protein>
<dbReference type="GO" id="GO:0009366">
    <property type="term" value="C:enterobactin synthetase complex"/>
    <property type="evidence" value="ECO:0007669"/>
    <property type="project" value="TreeGrafter"/>
</dbReference>
<feature type="domain" description="Condensation" evidence="1">
    <location>
        <begin position="67"/>
        <end position="261"/>
    </location>
</feature>
<dbReference type="GO" id="GO:0009239">
    <property type="term" value="P:enterobactin biosynthetic process"/>
    <property type="evidence" value="ECO:0007669"/>
    <property type="project" value="TreeGrafter"/>
</dbReference>
<accession>A0A1T4U7B7</accession>
<gene>
    <name evidence="3" type="ORF">SAMN04488128_1144</name>
</gene>
<dbReference type="GO" id="GO:0047527">
    <property type="term" value="F:2,3-dihydroxybenzoate-serine ligase activity"/>
    <property type="evidence" value="ECO:0007669"/>
    <property type="project" value="TreeGrafter"/>
</dbReference>
<dbReference type="InterPro" id="IPR001242">
    <property type="entry name" value="Condensation_dom"/>
</dbReference>
<dbReference type="InterPro" id="IPR041464">
    <property type="entry name" value="TubC_N"/>
</dbReference>
<evidence type="ECO:0000313" key="3">
    <source>
        <dbReference type="EMBL" id="SKA48563.1"/>
    </source>
</evidence>
<evidence type="ECO:0000259" key="1">
    <source>
        <dbReference type="Pfam" id="PF00668"/>
    </source>
</evidence>
<evidence type="ECO:0000259" key="2">
    <source>
        <dbReference type="Pfam" id="PF18563"/>
    </source>
</evidence>
<dbReference type="GO" id="GO:0043041">
    <property type="term" value="P:amino acid activation for nonribosomal peptide biosynthetic process"/>
    <property type="evidence" value="ECO:0007669"/>
    <property type="project" value="TreeGrafter"/>
</dbReference>
<organism evidence="3 4">
    <name type="scientific">Chitinophaga eiseniae</name>
    <dbReference type="NCBI Taxonomy" id="634771"/>
    <lineage>
        <taxon>Bacteria</taxon>
        <taxon>Pseudomonadati</taxon>
        <taxon>Bacteroidota</taxon>
        <taxon>Chitinophagia</taxon>
        <taxon>Chitinophagales</taxon>
        <taxon>Chitinophagaceae</taxon>
        <taxon>Chitinophaga</taxon>
    </lineage>
</organism>
<dbReference type="Proteomes" id="UP000190367">
    <property type="component" value="Unassembled WGS sequence"/>
</dbReference>
<dbReference type="AlphaFoldDB" id="A0A1T4U7B7"/>
<feature type="non-terminal residue" evidence="3">
    <location>
        <position position="261"/>
    </location>
</feature>
<dbReference type="Gene3D" id="3.30.559.10">
    <property type="entry name" value="Chloramphenicol acetyltransferase-like domain"/>
    <property type="match status" value="1"/>
</dbReference>
<dbReference type="GO" id="GO:0031177">
    <property type="term" value="F:phosphopantetheine binding"/>
    <property type="evidence" value="ECO:0007669"/>
    <property type="project" value="TreeGrafter"/>
</dbReference>
<dbReference type="InterPro" id="IPR044894">
    <property type="entry name" value="TubC_N_sf"/>
</dbReference>
<reference evidence="4" key="1">
    <citation type="submission" date="2017-02" db="EMBL/GenBank/DDBJ databases">
        <authorList>
            <person name="Varghese N."/>
            <person name="Submissions S."/>
        </authorList>
    </citation>
    <scope>NUCLEOTIDE SEQUENCE [LARGE SCALE GENOMIC DNA]</scope>
    <source>
        <strain evidence="4">DSM 22224</strain>
    </source>
</reference>
<dbReference type="Pfam" id="PF18563">
    <property type="entry name" value="TubC_N"/>
    <property type="match status" value="1"/>
</dbReference>
<dbReference type="EMBL" id="FUWZ01000014">
    <property type="protein sequence ID" value="SKA48563.1"/>
    <property type="molecule type" value="Genomic_DNA"/>
</dbReference>
<feature type="domain" description="TubC N-terminal docking" evidence="2">
    <location>
        <begin position="4"/>
        <end position="52"/>
    </location>
</feature>
<dbReference type="Pfam" id="PF00668">
    <property type="entry name" value="Condensation"/>
    <property type="match status" value="1"/>
</dbReference>
<dbReference type="PANTHER" id="PTHR45527:SF1">
    <property type="entry name" value="FATTY ACID SYNTHASE"/>
    <property type="match status" value="1"/>
</dbReference>
<dbReference type="InterPro" id="IPR023213">
    <property type="entry name" value="CAT-like_dom_sf"/>
</dbReference>
<name>A0A1T4U7B7_9BACT</name>
<dbReference type="SUPFAM" id="SSF52777">
    <property type="entry name" value="CoA-dependent acyltransferases"/>
    <property type="match status" value="1"/>
</dbReference>
<sequence>MEAFFSLLREHNIYISIADGNLSVKYPKGNIDKELLAEIKARKEDIISYLNQVTTRQLQIPLVQGQSGYELSSAQERLYVLSQLENNTVPYNMYGAYIFEGRLDTSVFSRAFQALITRHEILRTVFREDEQGEIRQFIRSGGASGFDIAFHDMQHAPQQVAILIEQNIAAPFALNEGPLLRVALCQIAVDKWVFSYVMHHIISDGWSMGVFFNDLLRLYNGFTGGGEALPPLRIQYKDYASWQRSRLTGTGTGKAYWQEVF</sequence>
<dbReference type="RefSeq" id="WP_200817160.1">
    <property type="nucleotide sequence ID" value="NZ_FUWZ01000014.1"/>
</dbReference>